<feature type="binding site" evidence="5">
    <location>
        <begin position="71"/>
        <end position="78"/>
    </location>
    <ligand>
        <name>ATP</name>
        <dbReference type="ChEBI" id="CHEBI:30616"/>
    </ligand>
</feature>
<keyword evidence="6" id="KW-0493">Microtubule</keyword>
<comment type="similarity">
    <text evidence="5 6">Belongs to the TRAFAC class myosin-kinesin ATPase superfamily. Kinesin family.</text>
</comment>
<dbReference type="Pfam" id="PF00225">
    <property type="entry name" value="Kinesin"/>
    <property type="match status" value="1"/>
</dbReference>
<protein>
    <recommendedName>
        <fullName evidence="6">Kinesin-like protein</fullName>
    </recommendedName>
</protein>
<evidence type="ECO:0000313" key="9">
    <source>
        <dbReference type="Proteomes" id="UP000274922"/>
    </source>
</evidence>
<reference evidence="9" key="1">
    <citation type="journal article" date="2018" name="Nat. Microbiol.">
        <title>Leveraging single-cell genomics to expand the fungal tree of life.</title>
        <authorList>
            <person name="Ahrendt S.R."/>
            <person name="Quandt C.A."/>
            <person name="Ciobanu D."/>
            <person name="Clum A."/>
            <person name="Salamov A."/>
            <person name="Andreopoulos B."/>
            <person name="Cheng J.F."/>
            <person name="Woyke T."/>
            <person name="Pelin A."/>
            <person name="Henrissat B."/>
            <person name="Reynolds N.K."/>
            <person name="Benny G.L."/>
            <person name="Smith M.E."/>
            <person name="James T.Y."/>
            <person name="Grigoriev I.V."/>
        </authorList>
    </citation>
    <scope>NUCLEOTIDE SEQUENCE [LARGE SCALE GENOMIC DNA]</scope>
    <source>
        <strain evidence="9">ATCC 52028</strain>
    </source>
</reference>
<feature type="domain" description="Kinesin motor" evidence="7">
    <location>
        <begin position="1"/>
        <end position="307"/>
    </location>
</feature>
<dbReference type="PANTHER" id="PTHR47968:SF75">
    <property type="entry name" value="CENTROMERE-ASSOCIATED PROTEIN E"/>
    <property type="match status" value="1"/>
</dbReference>
<evidence type="ECO:0000313" key="8">
    <source>
        <dbReference type="EMBL" id="RKP01526.1"/>
    </source>
</evidence>
<dbReference type="STRING" id="1555241.A0A4P9X8D0"/>
<dbReference type="Gene3D" id="3.40.850.10">
    <property type="entry name" value="Kinesin motor domain"/>
    <property type="match status" value="1"/>
</dbReference>
<dbReference type="AlphaFoldDB" id="A0A4P9X8D0"/>
<accession>A0A4P9X8D0</accession>
<dbReference type="OrthoDB" id="3176171at2759"/>
<evidence type="ECO:0000256" key="6">
    <source>
        <dbReference type="RuleBase" id="RU000394"/>
    </source>
</evidence>
<dbReference type="GO" id="GO:0005874">
    <property type="term" value="C:microtubule"/>
    <property type="evidence" value="ECO:0007669"/>
    <property type="project" value="UniProtKB-KW"/>
</dbReference>
<keyword evidence="3" id="KW-0175">Coiled coil</keyword>
<name>A0A4P9X8D0_9FUNG</name>
<dbReference type="PROSITE" id="PS50067">
    <property type="entry name" value="KINESIN_MOTOR_2"/>
    <property type="match status" value="1"/>
</dbReference>
<evidence type="ECO:0000256" key="2">
    <source>
        <dbReference type="ARBA" id="ARBA00022840"/>
    </source>
</evidence>
<sequence length="307" mass="34467">MRQPVVWDADLVRNVIAPEPFFVEKRGKPTPQFHFDTVLVGSDNRELYETTAQEVVWAAMEGISGTVFAYGESGSGKTFSMMGHDAQPGVIPQAVDDVFNFIREQSADREFLLRVSYLEIYKEAIHDLLAPAQQEFRIHEDKKRGVYVSPLKEEIVTTPKQCLKIIQRGEANRHVGKTDYNERSSRSHTIFQIPHRAGAQGAVMISSLNLIDLAGSEKAASNLDRRREGAYINRSLLTLGNVIAKLTEERSHHIPHIPFRDSKLTRILQNALSGKAKIAVICTVSPSWNCGEETINTLKFANRVKQV</sequence>
<evidence type="ECO:0000256" key="4">
    <source>
        <dbReference type="ARBA" id="ARBA00023175"/>
    </source>
</evidence>
<proteinExistence type="inferred from homology"/>
<evidence type="ECO:0000256" key="5">
    <source>
        <dbReference type="PROSITE-ProRule" id="PRU00283"/>
    </source>
</evidence>
<feature type="non-terminal residue" evidence="8">
    <location>
        <position position="307"/>
    </location>
</feature>
<evidence type="ECO:0000256" key="1">
    <source>
        <dbReference type="ARBA" id="ARBA00022741"/>
    </source>
</evidence>
<dbReference type="InterPro" id="IPR027640">
    <property type="entry name" value="Kinesin-like_fam"/>
</dbReference>
<dbReference type="Proteomes" id="UP000274922">
    <property type="component" value="Unassembled WGS sequence"/>
</dbReference>
<dbReference type="GO" id="GO:0007018">
    <property type="term" value="P:microtubule-based movement"/>
    <property type="evidence" value="ECO:0007669"/>
    <property type="project" value="InterPro"/>
</dbReference>
<dbReference type="InterPro" id="IPR027417">
    <property type="entry name" value="P-loop_NTPase"/>
</dbReference>
<dbReference type="PANTHER" id="PTHR47968">
    <property type="entry name" value="CENTROMERE PROTEIN E"/>
    <property type="match status" value="1"/>
</dbReference>
<dbReference type="InterPro" id="IPR001752">
    <property type="entry name" value="Kinesin_motor_dom"/>
</dbReference>
<dbReference type="PROSITE" id="PS00411">
    <property type="entry name" value="KINESIN_MOTOR_1"/>
    <property type="match status" value="1"/>
</dbReference>
<keyword evidence="2 5" id="KW-0067">ATP-binding</keyword>
<gene>
    <name evidence="8" type="ORF">CXG81DRAFT_11860</name>
</gene>
<dbReference type="SUPFAM" id="SSF52540">
    <property type="entry name" value="P-loop containing nucleoside triphosphate hydrolases"/>
    <property type="match status" value="1"/>
</dbReference>
<dbReference type="EMBL" id="ML014169">
    <property type="protein sequence ID" value="RKP01526.1"/>
    <property type="molecule type" value="Genomic_DNA"/>
</dbReference>
<keyword evidence="9" id="KW-1185">Reference proteome</keyword>
<dbReference type="InterPro" id="IPR019821">
    <property type="entry name" value="Kinesin_motor_CS"/>
</dbReference>
<evidence type="ECO:0000259" key="7">
    <source>
        <dbReference type="PROSITE" id="PS50067"/>
    </source>
</evidence>
<dbReference type="GO" id="GO:0008017">
    <property type="term" value="F:microtubule binding"/>
    <property type="evidence" value="ECO:0007669"/>
    <property type="project" value="InterPro"/>
</dbReference>
<dbReference type="GO" id="GO:0003777">
    <property type="term" value="F:microtubule motor activity"/>
    <property type="evidence" value="ECO:0007669"/>
    <property type="project" value="InterPro"/>
</dbReference>
<evidence type="ECO:0000256" key="3">
    <source>
        <dbReference type="ARBA" id="ARBA00023054"/>
    </source>
</evidence>
<dbReference type="SMART" id="SM00129">
    <property type="entry name" value="KISc"/>
    <property type="match status" value="1"/>
</dbReference>
<dbReference type="PRINTS" id="PR00380">
    <property type="entry name" value="KINESINHEAVY"/>
</dbReference>
<organism evidence="8 9">
    <name type="scientific">Caulochytrium protostelioides</name>
    <dbReference type="NCBI Taxonomy" id="1555241"/>
    <lineage>
        <taxon>Eukaryota</taxon>
        <taxon>Fungi</taxon>
        <taxon>Fungi incertae sedis</taxon>
        <taxon>Chytridiomycota</taxon>
        <taxon>Chytridiomycota incertae sedis</taxon>
        <taxon>Chytridiomycetes</taxon>
        <taxon>Caulochytriales</taxon>
        <taxon>Caulochytriaceae</taxon>
        <taxon>Caulochytrium</taxon>
    </lineage>
</organism>
<dbReference type="InterPro" id="IPR036961">
    <property type="entry name" value="Kinesin_motor_dom_sf"/>
</dbReference>
<keyword evidence="4 5" id="KW-0505">Motor protein</keyword>
<dbReference type="GO" id="GO:0005524">
    <property type="term" value="F:ATP binding"/>
    <property type="evidence" value="ECO:0007669"/>
    <property type="project" value="UniProtKB-UniRule"/>
</dbReference>
<keyword evidence="1 5" id="KW-0547">Nucleotide-binding</keyword>